<feature type="domain" description="Glycosyltransferase 2-like" evidence="1">
    <location>
        <begin position="410"/>
        <end position="539"/>
    </location>
</feature>
<proteinExistence type="predicted"/>
<dbReference type="Gene3D" id="3.90.550.10">
    <property type="entry name" value="Spore Coat Polysaccharide Biosynthesis Protein SpsA, Chain A"/>
    <property type="match status" value="1"/>
</dbReference>
<dbReference type="Pfam" id="PF00535">
    <property type="entry name" value="Glycos_transf_2"/>
    <property type="match status" value="1"/>
</dbReference>
<dbReference type="EMBL" id="CAFE01000163">
    <property type="protein sequence ID" value="CCD38272.1"/>
    <property type="molecule type" value="Genomic_DNA"/>
</dbReference>
<dbReference type="PANTHER" id="PTHR43685:SF2">
    <property type="entry name" value="GLYCOSYLTRANSFERASE 2-LIKE DOMAIN-CONTAINING PROTEIN"/>
    <property type="match status" value="1"/>
</dbReference>
<dbReference type="Proteomes" id="UP000003511">
    <property type="component" value="Unassembled WGS sequence"/>
</dbReference>
<dbReference type="CDD" id="cd00761">
    <property type="entry name" value="Glyco_tranf_GTA_type"/>
    <property type="match status" value="1"/>
</dbReference>
<keyword evidence="2" id="KW-0808">Transferase</keyword>
<dbReference type="InterPro" id="IPR050834">
    <property type="entry name" value="Glycosyltransf_2"/>
</dbReference>
<evidence type="ECO:0000313" key="3">
    <source>
        <dbReference type="Proteomes" id="UP000003511"/>
    </source>
</evidence>
<comment type="caution">
    <text evidence="2">The sequence shown here is derived from an EMBL/GenBank/DDBJ whole genome shotgun (WGS) entry which is preliminary data.</text>
</comment>
<organism evidence="2 3">
    <name type="scientific">Candidatus Paraburkholderia kirkii UZHbot1</name>
    <dbReference type="NCBI Taxonomy" id="1055526"/>
    <lineage>
        <taxon>Bacteria</taxon>
        <taxon>Pseudomonadati</taxon>
        <taxon>Pseudomonadota</taxon>
        <taxon>Betaproteobacteria</taxon>
        <taxon>Burkholderiales</taxon>
        <taxon>Burkholderiaceae</taxon>
        <taxon>Paraburkholderia</taxon>
    </lineage>
</organism>
<evidence type="ECO:0000313" key="2">
    <source>
        <dbReference type="EMBL" id="CCD38272.1"/>
    </source>
</evidence>
<sequence length="729" mass="81459">MRVFVTTELFPFTHGGIGRSISNMLSVSSEEELARTAVVWVGDELDVARFSAAYPKVRLVVASREAYRLADQDGVSYPPEWAFTDTEWHWYSVRALQGLLQLAAENTLDYVEFQDWGGLGFASIQEMLLGRAFADTVLAVRLHTADSLLADVDSRPVDKRALAVYDLERKALADCDRIVAQLPEVARAMQTFFNFRDDDWNARVVLHASPVVLDSGPIAERSIEPTADVNIVFSSKIQHLKRPELFVRGCCGFLRSNPDYRGAILFAAHASDEQYQQRIERMVPAYLRDRFSFLDKLSASERHNAVSRSVCVFTSPFESFCLAAYEASMSGGICVLNGTNPAFGDRSPWIDDVNSVKFDGTAPDLAKALARAVKGGVREVVRVPQTPVPLTLPAKARGDAPALGSMPLVSVVVPHYNLGHYLVRTIDSVLASTYSNVEIVVVDDCSTDRFSQLAIERLEGVHERLRIVRNEMNLGLAATRNVALTHVRGEYVLTLDADDLISPGFIEIAVGALNAQPGYDFVIPQTGFFFDAEEGQIGTQVAFADYAVFYGEAAAVGMYENRFSTATCLARTRVLRELGYREELEAYEDWDMYMRATAAGKRFIATSGIHFFYRRRQESMFHTPERAARHRSLYHDLMRRKDLRTGVLRVPLYVVESGSAGKAGAGPESEQVAALQARLDQFERSRAVFLALRFTDWSRRNVPWAFPFLRKGARVARAIRRRVRSRLAA</sequence>
<dbReference type="SUPFAM" id="SSF53448">
    <property type="entry name" value="Nucleotide-diphospho-sugar transferases"/>
    <property type="match status" value="1"/>
</dbReference>
<keyword evidence="3" id="KW-1185">Reference proteome</keyword>
<gene>
    <name evidence="2" type="ORF">BKIR_c27_1835</name>
</gene>
<dbReference type="GO" id="GO:0016740">
    <property type="term" value="F:transferase activity"/>
    <property type="evidence" value="ECO:0007669"/>
    <property type="project" value="UniProtKB-KW"/>
</dbReference>
<accession>G4MAU3</accession>
<name>G4MAU3_9BURK</name>
<dbReference type="SUPFAM" id="SSF53756">
    <property type="entry name" value="UDP-Glycosyltransferase/glycogen phosphorylase"/>
    <property type="match status" value="1"/>
</dbReference>
<dbReference type="Gene3D" id="3.40.50.2000">
    <property type="entry name" value="Glycogen Phosphorylase B"/>
    <property type="match status" value="1"/>
</dbReference>
<dbReference type="HOGENOM" id="CLU_021683_0_0_4"/>
<reference evidence="2 3" key="2">
    <citation type="submission" date="2011-10" db="EMBL/GenBank/DDBJ databases">
        <title>Draft genome sequence of Candidatus Burkholderia kirkii.</title>
        <authorList>
            <person name="Carlier A.L."/>
            <person name="Eberl L."/>
        </authorList>
    </citation>
    <scope>NUCLEOTIDE SEQUENCE [LARGE SCALE GENOMIC DNA]</scope>
    <source>
        <strain evidence="2 3">UZHbot1</strain>
    </source>
</reference>
<dbReference type="AlphaFoldDB" id="G4MAU3"/>
<dbReference type="PANTHER" id="PTHR43685">
    <property type="entry name" value="GLYCOSYLTRANSFERASE"/>
    <property type="match status" value="1"/>
</dbReference>
<reference evidence="2 3" key="1">
    <citation type="submission" date="2011-09" db="EMBL/GenBank/DDBJ databases">
        <authorList>
            <person name="Carlier A."/>
        </authorList>
    </citation>
    <scope>NUCLEOTIDE SEQUENCE [LARGE SCALE GENOMIC DNA]</scope>
    <source>
        <strain evidence="2 3">UZHbot1</strain>
    </source>
</reference>
<protein>
    <submittedName>
        <fullName evidence="2">Glycosyl transferase, group 2 family protein</fullName>
    </submittedName>
</protein>
<evidence type="ECO:0000259" key="1">
    <source>
        <dbReference type="Pfam" id="PF00535"/>
    </source>
</evidence>
<dbReference type="BioCyc" id="CBUR1055526:G10QW-46-MONOMER"/>
<dbReference type="STRING" id="1055526.BKIR_c27_1835"/>
<dbReference type="InterPro" id="IPR001173">
    <property type="entry name" value="Glyco_trans_2-like"/>
</dbReference>
<dbReference type="InterPro" id="IPR029044">
    <property type="entry name" value="Nucleotide-diphossugar_trans"/>
</dbReference>